<keyword evidence="2" id="KW-0812">Transmembrane</keyword>
<evidence type="ECO:0000259" key="3">
    <source>
        <dbReference type="Pfam" id="PF02397"/>
    </source>
</evidence>
<organism evidence="4 5">
    <name type="scientific">Filimonas lacunae</name>
    <dbReference type="NCBI Taxonomy" id="477680"/>
    <lineage>
        <taxon>Bacteria</taxon>
        <taxon>Pseudomonadati</taxon>
        <taxon>Bacteroidota</taxon>
        <taxon>Chitinophagia</taxon>
        <taxon>Chitinophagales</taxon>
        <taxon>Chitinophagaceae</taxon>
        <taxon>Filimonas</taxon>
    </lineage>
</organism>
<gene>
    <name evidence="4" type="ORF">SAMN05421788_104421</name>
</gene>
<name>A0A173MS02_9BACT</name>
<dbReference type="EMBL" id="FTOR01000004">
    <property type="protein sequence ID" value="SIT18232.1"/>
    <property type="molecule type" value="Genomic_DNA"/>
</dbReference>
<dbReference type="Proteomes" id="UP000186917">
    <property type="component" value="Unassembled WGS sequence"/>
</dbReference>
<feature type="transmembrane region" description="Helical" evidence="2">
    <location>
        <begin position="12"/>
        <end position="36"/>
    </location>
</feature>
<evidence type="ECO:0000256" key="1">
    <source>
        <dbReference type="ARBA" id="ARBA00006464"/>
    </source>
</evidence>
<accession>A0A173MS02</accession>
<dbReference type="PANTHER" id="PTHR30576">
    <property type="entry name" value="COLANIC BIOSYNTHESIS UDP-GLUCOSE LIPID CARRIER TRANSFERASE"/>
    <property type="match status" value="1"/>
</dbReference>
<evidence type="ECO:0000313" key="4">
    <source>
        <dbReference type="EMBL" id="SIT18232.1"/>
    </source>
</evidence>
<dbReference type="InterPro" id="IPR003362">
    <property type="entry name" value="Bact_transf"/>
</dbReference>
<keyword evidence="5" id="KW-1185">Reference proteome</keyword>
<dbReference type="KEGG" id="fln:FLA_6269"/>
<feature type="domain" description="Bacterial sugar transferase" evidence="3">
    <location>
        <begin position="6"/>
        <end position="201"/>
    </location>
</feature>
<dbReference type="RefSeq" id="WP_197705841.1">
    <property type="nucleotide sequence ID" value="NZ_AP017422.1"/>
</dbReference>
<keyword evidence="2" id="KW-0472">Membrane</keyword>
<dbReference type="PANTHER" id="PTHR30576:SF20">
    <property type="entry name" value="QUINOVOSAMINEPHOSPHOTRANSFERAE-RELATED"/>
    <property type="match status" value="1"/>
</dbReference>
<evidence type="ECO:0000313" key="5">
    <source>
        <dbReference type="Proteomes" id="UP000186917"/>
    </source>
</evidence>
<dbReference type="AlphaFoldDB" id="A0A173MS02"/>
<evidence type="ECO:0000256" key="2">
    <source>
        <dbReference type="SAM" id="Phobius"/>
    </source>
</evidence>
<comment type="similarity">
    <text evidence="1">Belongs to the bacterial sugar transferase family.</text>
</comment>
<sequence length="220" mass="25400">MYLFIKRVIDLFVAILLIIILSPLLIPIIILLRCTGEGYIFYRQRRIGFRNENFDILKFATMLKNSPNIGTGSITLRNDPRLLPMGKFLRMTKINELPQIINVIKGDMSLVGPRPLVTRTFDAYPENIRYQVYNSRPGITGIGSVVFRDEEALISASSLPPHEFYEKVIAPYKGALEMWYNSHKSLAVDFKIMFLTVWVVVFPQSSLTYKMFRDLPQKVF</sequence>
<keyword evidence="2" id="KW-1133">Transmembrane helix</keyword>
<reference evidence="5" key="1">
    <citation type="submission" date="2017-01" db="EMBL/GenBank/DDBJ databases">
        <authorList>
            <person name="Varghese N."/>
            <person name="Submissions S."/>
        </authorList>
    </citation>
    <scope>NUCLEOTIDE SEQUENCE [LARGE SCALE GENOMIC DNA]</scope>
    <source>
        <strain evidence="5">DSM 21054</strain>
    </source>
</reference>
<dbReference type="STRING" id="477680.SAMN05421788_104421"/>
<protein>
    <submittedName>
        <fullName evidence="4">Sugar transferase involved in LPS biosynthesis (Colanic, teichoic acid)</fullName>
    </submittedName>
</protein>
<dbReference type="Pfam" id="PF02397">
    <property type="entry name" value="Bac_transf"/>
    <property type="match status" value="1"/>
</dbReference>
<dbReference type="GO" id="GO:0016780">
    <property type="term" value="F:phosphotransferase activity, for other substituted phosphate groups"/>
    <property type="evidence" value="ECO:0007669"/>
    <property type="project" value="TreeGrafter"/>
</dbReference>
<proteinExistence type="inferred from homology"/>
<keyword evidence="4" id="KW-0808">Transferase</keyword>